<keyword evidence="1" id="KW-0732">Signal</keyword>
<evidence type="ECO:0000256" key="1">
    <source>
        <dbReference type="SAM" id="SignalP"/>
    </source>
</evidence>
<accession>A0A841JML5</accession>
<dbReference type="AlphaFoldDB" id="A0A841JML5"/>
<evidence type="ECO:0000313" key="3">
    <source>
        <dbReference type="Proteomes" id="UP000548326"/>
    </source>
</evidence>
<sequence>MNRYITLLIVALCLSAMSISFTSCSKKNNPKPMVDSLKVGLLAYYPFNNNAIDSSGKGNDGAGNNITSASNRFGKANTAYYFNGTSSYIRIKDNPALRLSSTDFTINYWVNLDDYIVYSGSAVLAKANGPFQNGWNTSITGYGSVGGEGGGPGFAFYNVSGGGDPFAVGHSVISIGQWTMITVQYSNQFKALAFYINGVADAVISNIPTPNPATAVDLFIGKNSYADPSGSTPEYFIKGKLDDIRIYNRVISSGQINNLFKLTY</sequence>
<dbReference type="Gene3D" id="2.60.120.200">
    <property type="match status" value="1"/>
</dbReference>
<proteinExistence type="predicted"/>
<evidence type="ECO:0008006" key="4">
    <source>
        <dbReference type="Google" id="ProtNLM"/>
    </source>
</evidence>
<gene>
    <name evidence="2" type="ORF">HDF22_003726</name>
</gene>
<dbReference type="Proteomes" id="UP000548326">
    <property type="component" value="Unassembled WGS sequence"/>
</dbReference>
<protein>
    <recommendedName>
        <fullName evidence="4">Concanavalin A-like lectin/glucanases superfamily protein</fullName>
    </recommendedName>
</protein>
<dbReference type="GO" id="GO:0004553">
    <property type="term" value="F:hydrolase activity, hydrolyzing O-glycosyl compounds"/>
    <property type="evidence" value="ECO:0007669"/>
    <property type="project" value="UniProtKB-ARBA"/>
</dbReference>
<feature type="signal peptide" evidence="1">
    <location>
        <begin position="1"/>
        <end position="22"/>
    </location>
</feature>
<dbReference type="GO" id="GO:0005975">
    <property type="term" value="P:carbohydrate metabolic process"/>
    <property type="evidence" value="ECO:0007669"/>
    <property type="project" value="UniProtKB-ARBA"/>
</dbReference>
<dbReference type="EMBL" id="JACHCA010000010">
    <property type="protein sequence ID" value="MBB6129595.1"/>
    <property type="molecule type" value="Genomic_DNA"/>
</dbReference>
<evidence type="ECO:0000313" key="2">
    <source>
        <dbReference type="EMBL" id="MBB6129595.1"/>
    </source>
</evidence>
<reference evidence="2 3" key="1">
    <citation type="submission" date="2020-08" db="EMBL/GenBank/DDBJ databases">
        <title>Genomic Encyclopedia of Type Strains, Phase IV (KMG-V): Genome sequencing to study the core and pangenomes of soil and plant-associated prokaryotes.</title>
        <authorList>
            <person name="Whitman W."/>
        </authorList>
    </citation>
    <scope>NUCLEOTIDE SEQUENCE [LARGE SCALE GENOMIC DNA]</scope>
    <source>
        <strain evidence="2 3">MP601</strain>
    </source>
</reference>
<dbReference type="RefSeq" id="WP_183588642.1">
    <property type="nucleotide sequence ID" value="NZ_JACHCA010000010.1"/>
</dbReference>
<name>A0A841JML5_9SPHI</name>
<organism evidence="2 3">
    <name type="scientific">Mucilaginibacter lappiensis</name>
    <dbReference type="NCBI Taxonomy" id="354630"/>
    <lineage>
        <taxon>Bacteria</taxon>
        <taxon>Pseudomonadati</taxon>
        <taxon>Bacteroidota</taxon>
        <taxon>Sphingobacteriia</taxon>
        <taxon>Sphingobacteriales</taxon>
        <taxon>Sphingobacteriaceae</taxon>
        <taxon>Mucilaginibacter</taxon>
    </lineage>
</organism>
<feature type="chain" id="PRO_5033000778" description="Concanavalin A-like lectin/glucanases superfamily protein" evidence="1">
    <location>
        <begin position="23"/>
        <end position="264"/>
    </location>
</feature>
<dbReference type="Pfam" id="PF13385">
    <property type="entry name" value="Laminin_G_3"/>
    <property type="match status" value="1"/>
</dbReference>
<dbReference type="PROSITE" id="PS51257">
    <property type="entry name" value="PROKAR_LIPOPROTEIN"/>
    <property type="match status" value="1"/>
</dbReference>
<dbReference type="InterPro" id="IPR013320">
    <property type="entry name" value="ConA-like_dom_sf"/>
</dbReference>
<comment type="caution">
    <text evidence="2">The sequence shown here is derived from an EMBL/GenBank/DDBJ whole genome shotgun (WGS) entry which is preliminary data.</text>
</comment>
<dbReference type="SUPFAM" id="SSF49899">
    <property type="entry name" value="Concanavalin A-like lectins/glucanases"/>
    <property type="match status" value="1"/>
</dbReference>